<evidence type="ECO:0000313" key="3">
    <source>
        <dbReference type="EMBL" id="MDR6535063.1"/>
    </source>
</evidence>
<evidence type="ECO:0000256" key="2">
    <source>
        <dbReference type="RuleBase" id="RU003707"/>
    </source>
</evidence>
<dbReference type="InterPro" id="IPR018376">
    <property type="entry name" value="Enoyl-CoA_hyd/isom_CS"/>
</dbReference>
<dbReference type="GO" id="GO:0016853">
    <property type="term" value="F:isomerase activity"/>
    <property type="evidence" value="ECO:0007669"/>
    <property type="project" value="UniProtKB-KW"/>
</dbReference>
<evidence type="ECO:0000313" key="4">
    <source>
        <dbReference type="Proteomes" id="UP001184230"/>
    </source>
</evidence>
<dbReference type="Proteomes" id="UP001184230">
    <property type="component" value="Unassembled WGS sequence"/>
</dbReference>
<reference evidence="3 4" key="1">
    <citation type="submission" date="2023-07" db="EMBL/GenBank/DDBJ databases">
        <title>Sorghum-associated microbial communities from plants grown in Nebraska, USA.</title>
        <authorList>
            <person name="Schachtman D."/>
        </authorList>
    </citation>
    <scope>NUCLEOTIDE SEQUENCE [LARGE SCALE GENOMIC DNA]</scope>
    <source>
        <strain evidence="3 4">DS1781</strain>
    </source>
</reference>
<dbReference type="RefSeq" id="WP_309898832.1">
    <property type="nucleotide sequence ID" value="NZ_JAVDRF010000002.1"/>
</dbReference>
<comment type="caution">
    <text evidence="3">The sequence shown here is derived from an EMBL/GenBank/DDBJ whole genome shotgun (WGS) entry which is preliminary data.</text>
</comment>
<dbReference type="CDD" id="cd06558">
    <property type="entry name" value="crotonase-like"/>
    <property type="match status" value="1"/>
</dbReference>
<organism evidence="3 4">
    <name type="scientific">Variovorax soli</name>
    <dbReference type="NCBI Taxonomy" id="376815"/>
    <lineage>
        <taxon>Bacteria</taxon>
        <taxon>Pseudomonadati</taxon>
        <taxon>Pseudomonadota</taxon>
        <taxon>Betaproteobacteria</taxon>
        <taxon>Burkholderiales</taxon>
        <taxon>Comamonadaceae</taxon>
        <taxon>Variovorax</taxon>
    </lineage>
</organism>
<dbReference type="SUPFAM" id="SSF52096">
    <property type="entry name" value="ClpP/crotonase"/>
    <property type="match status" value="1"/>
</dbReference>
<keyword evidence="3" id="KW-0456">Lyase</keyword>
<proteinExistence type="inferred from homology"/>
<sequence>MGKWLQSSEHLVFEVLERVARITLNRPDRRNALSWEMLTELRAALLEADDLRSVSVIVLEGAGPDFCAGYDMKSAYARYASEGDAALDYRSGSGSFDDDVWKLERFQELLRTAFVVHKPVIAKVHGHCVAGGTDLALYCDMVIAADDARIGFPATRAMGSPPNHMWIYNVGPQWAKRLLLTGDMVSGVDAARIGLVVASAPAARLEEEVATLANRLATVDPELLATQKRIVNLALELAGAGTLPRLAAEMDARAHLSRAKKEFDADVAELGFKAAVRRRDEPFGDGVARPSW</sequence>
<comment type="similarity">
    <text evidence="1 2">Belongs to the enoyl-CoA hydratase/isomerase family.</text>
</comment>
<dbReference type="Pfam" id="PF00378">
    <property type="entry name" value="ECH_1"/>
    <property type="match status" value="1"/>
</dbReference>
<dbReference type="GO" id="GO:0004300">
    <property type="term" value="F:enoyl-CoA hydratase activity"/>
    <property type="evidence" value="ECO:0007669"/>
    <property type="project" value="UniProtKB-EC"/>
</dbReference>
<gene>
    <name evidence="3" type="ORF">J2739_000823</name>
</gene>
<accession>A0ABU1N9M2</accession>
<dbReference type="PROSITE" id="PS00166">
    <property type="entry name" value="ENOYL_COA_HYDRATASE"/>
    <property type="match status" value="1"/>
</dbReference>
<dbReference type="InterPro" id="IPR029045">
    <property type="entry name" value="ClpP/crotonase-like_dom_sf"/>
</dbReference>
<name>A0ABU1N9M2_9BURK</name>
<dbReference type="PANTHER" id="PTHR43802:SF1">
    <property type="entry name" value="IP11341P-RELATED"/>
    <property type="match status" value="1"/>
</dbReference>
<evidence type="ECO:0000256" key="1">
    <source>
        <dbReference type="ARBA" id="ARBA00005254"/>
    </source>
</evidence>
<dbReference type="EC" id="4.2.1.17" evidence="3"/>
<dbReference type="NCBIfam" id="NF006128">
    <property type="entry name" value="PRK08272.1"/>
    <property type="match status" value="1"/>
</dbReference>
<dbReference type="Gene3D" id="3.90.226.10">
    <property type="entry name" value="2-enoyl-CoA Hydratase, Chain A, domain 1"/>
    <property type="match status" value="1"/>
</dbReference>
<keyword evidence="4" id="KW-1185">Reference proteome</keyword>
<keyword evidence="3" id="KW-0413">Isomerase</keyword>
<dbReference type="InterPro" id="IPR001753">
    <property type="entry name" value="Enoyl-CoA_hydra/iso"/>
</dbReference>
<protein>
    <submittedName>
        <fullName evidence="3">Enoyl-CoA hydratase</fullName>
        <ecNumber evidence="3">4.2.1.17</ecNumber>
    </submittedName>
</protein>
<dbReference type="PANTHER" id="PTHR43802">
    <property type="entry name" value="ENOYL-COA HYDRATASE"/>
    <property type="match status" value="1"/>
</dbReference>
<dbReference type="EMBL" id="JAVDRF010000002">
    <property type="protein sequence ID" value="MDR6535063.1"/>
    <property type="molecule type" value="Genomic_DNA"/>
</dbReference>